<dbReference type="InterPro" id="IPR050763">
    <property type="entry name" value="ABC_transporter_ATP-binding"/>
</dbReference>
<dbReference type="PANTHER" id="PTHR42711">
    <property type="entry name" value="ABC TRANSPORTER ATP-BINDING PROTEIN"/>
    <property type="match status" value="1"/>
</dbReference>
<dbReference type="InterPro" id="IPR027417">
    <property type="entry name" value="P-loop_NTPase"/>
</dbReference>
<keyword evidence="3" id="KW-0547">Nucleotide-binding</keyword>
<protein>
    <submittedName>
        <fullName evidence="6">ABC transporter</fullName>
    </submittedName>
</protein>
<reference evidence="6 7" key="2">
    <citation type="journal article" date="2010" name="Proc. Natl. Acad. Sci. U.S.A.">
        <title>Enigmatic, ultrasmall, uncultivated Archaea.</title>
        <authorList>
            <person name="Baker B.J."/>
            <person name="Comolli L.R."/>
            <person name="Dick G.J."/>
            <person name="Hauser L.J."/>
            <person name="Hyatt D."/>
            <person name="Dill B.D."/>
            <person name="Land M.L."/>
            <person name="Verberkmoes N.C."/>
            <person name="Hettich R.L."/>
            <person name="Banfield J.F."/>
        </authorList>
    </citation>
    <scope>NUCLEOTIDE SEQUENCE [LARGE SCALE GENOMIC DNA]</scope>
    <source>
        <strain evidence="6">ARMAN-2</strain>
    </source>
</reference>
<dbReference type="PROSITE" id="PS50893">
    <property type="entry name" value="ABC_TRANSPORTER_2"/>
    <property type="match status" value="1"/>
</dbReference>
<dbReference type="InterPro" id="IPR003593">
    <property type="entry name" value="AAA+_ATPase"/>
</dbReference>
<keyword evidence="4" id="KW-0067">ATP-binding</keyword>
<comment type="similarity">
    <text evidence="1">Belongs to the ABC transporter superfamily.</text>
</comment>
<evidence type="ECO:0000259" key="5">
    <source>
        <dbReference type="PROSITE" id="PS50893"/>
    </source>
</evidence>
<dbReference type="Pfam" id="PF00005">
    <property type="entry name" value="ABC_tran"/>
    <property type="match status" value="1"/>
</dbReference>
<dbReference type="AlphaFoldDB" id="C7DIK1"/>
<dbReference type="SMART" id="SM00382">
    <property type="entry name" value="AAA"/>
    <property type="match status" value="1"/>
</dbReference>
<sequence>MPENSIKLDKLVKRFDKLYAINGITVSFGPGVNTVLGPNGAGKSTLLKCIDGQYAPDSGTVLVNSRNPYLDDNLRVSMSLLTENYALYDQLTVADNLKFFGRLYGLEDSATMEKASEFLKELDAYQYINSRIYTLSRGTKQKIAFCRATINEPQIILLDEPTAFLDAHAAQLIRSILLRYAKEGRIVVFVTQRIEEATMFGGRIVVIREGKLIKDTDTSSLYKAELKGMEVRIRLANPISNSVAKGIRGFMGFELENRTFLKVRVGDYREIKECTDYLSAKGAYVISIDYAEPLIENLFFG</sequence>
<dbReference type="Proteomes" id="UP000332487">
    <property type="component" value="Unassembled WGS sequence"/>
</dbReference>
<name>C7DIK1_MICA2</name>
<reference evidence="6 7" key="1">
    <citation type="journal article" date="2009" name="Genome Biol.">
        <title>Community-wide analysis of microbial genome sequence signatures.</title>
        <authorList>
            <person name="Dick G.J."/>
            <person name="Andersson A.F."/>
            <person name="Baker B.J."/>
            <person name="Simmons S.L."/>
            <person name="Thomas B.C."/>
            <person name="Yelton A.P."/>
            <person name="Banfield J.F."/>
        </authorList>
    </citation>
    <scope>NUCLEOTIDE SEQUENCE [LARGE SCALE GENOMIC DNA]</scope>
    <source>
        <strain evidence="6">ARMAN-2</strain>
    </source>
</reference>
<evidence type="ECO:0000256" key="2">
    <source>
        <dbReference type="ARBA" id="ARBA00022448"/>
    </source>
</evidence>
<dbReference type="CDD" id="cd03230">
    <property type="entry name" value="ABC_DR_subfamily_A"/>
    <property type="match status" value="1"/>
</dbReference>
<keyword evidence="7" id="KW-1185">Reference proteome</keyword>
<evidence type="ECO:0000313" key="7">
    <source>
        <dbReference type="Proteomes" id="UP000332487"/>
    </source>
</evidence>
<dbReference type="Gene3D" id="3.40.50.300">
    <property type="entry name" value="P-loop containing nucleotide triphosphate hydrolases"/>
    <property type="match status" value="1"/>
</dbReference>
<feature type="domain" description="ABC transporter" evidence="5">
    <location>
        <begin position="6"/>
        <end position="234"/>
    </location>
</feature>
<dbReference type="PANTHER" id="PTHR42711:SF5">
    <property type="entry name" value="ABC TRANSPORTER ATP-BINDING PROTEIN NATA"/>
    <property type="match status" value="1"/>
</dbReference>
<gene>
    <name evidence="6" type="ORF">UNLARM2_0889</name>
</gene>
<accession>C7DIK1</accession>
<dbReference type="GO" id="GO:0005524">
    <property type="term" value="F:ATP binding"/>
    <property type="evidence" value="ECO:0007669"/>
    <property type="project" value="UniProtKB-KW"/>
</dbReference>
<evidence type="ECO:0000256" key="4">
    <source>
        <dbReference type="ARBA" id="ARBA00022840"/>
    </source>
</evidence>
<dbReference type="EMBL" id="GG697241">
    <property type="protein sequence ID" value="EET89775.1"/>
    <property type="molecule type" value="Genomic_DNA"/>
</dbReference>
<evidence type="ECO:0000256" key="1">
    <source>
        <dbReference type="ARBA" id="ARBA00005417"/>
    </source>
</evidence>
<dbReference type="InterPro" id="IPR003439">
    <property type="entry name" value="ABC_transporter-like_ATP-bd"/>
</dbReference>
<dbReference type="SUPFAM" id="SSF52540">
    <property type="entry name" value="P-loop containing nucleoside triphosphate hydrolases"/>
    <property type="match status" value="1"/>
</dbReference>
<evidence type="ECO:0000313" key="6">
    <source>
        <dbReference type="EMBL" id="EET89775.1"/>
    </source>
</evidence>
<evidence type="ECO:0000256" key="3">
    <source>
        <dbReference type="ARBA" id="ARBA00022741"/>
    </source>
</evidence>
<proteinExistence type="inferred from homology"/>
<dbReference type="GO" id="GO:0016887">
    <property type="term" value="F:ATP hydrolysis activity"/>
    <property type="evidence" value="ECO:0007669"/>
    <property type="project" value="InterPro"/>
</dbReference>
<organism evidence="6 7">
    <name type="scientific">Candidatus Micrarchaeum acidiphilum ARMAN-2</name>
    <dbReference type="NCBI Taxonomy" id="425595"/>
    <lineage>
        <taxon>Archaea</taxon>
        <taxon>Candidatus Micrarchaeota</taxon>
        <taxon>Candidatus Micrarchaeia</taxon>
        <taxon>Candidatus Micrarchaeales</taxon>
        <taxon>Candidatus Micrarchaeaceae</taxon>
        <taxon>Candidatus Micrarchaeum</taxon>
    </lineage>
</organism>
<keyword evidence="2" id="KW-0813">Transport</keyword>